<keyword evidence="1" id="KW-1133">Transmembrane helix</keyword>
<reference evidence="2 3" key="1">
    <citation type="submission" date="2023-06" db="EMBL/GenBank/DDBJ databases">
        <authorList>
            <person name="Yushchuk O."/>
            <person name="Binda E."/>
            <person name="Ruckert-Reed C."/>
            <person name="Fedorenko V."/>
            <person name="Kalinowski J."/>
            <person name="Marinelli F."/>
        </authorList>
    </citation>
    <scope>NUCLEOTIDE SEQUENCE [LARGE SCALE GENOMIC DNA]</scope>
    <source>
        <strain evidence="2 3">NRRL 3884</strain>
    </source>
</reference>
<accession>A0ABY8WSD7</accession>
<dbReference type="Proteomes" id="UP001240150">
    <property type="component" value="Chromosome"/>
</dbReference>
<feature type="transmembrane region" description="Helical" evidence="1">
    <location>
        <begin position="12"/>
        <end position="33"/>
    </location>
</feature>
<dbReference type="EMBL" id="CP126980">
    <property type="protein sequence ID" value="WIM99916.1"/>
    <property type="molecule type" value="Genomic_DNA"/>
</dbReference>
<proteinExistence type="predicted"/>
<gene>
    <name evidence="2" type="ORF">ACTOB_003586</name>
</gene>
<organism evidence="2 3">
    <name type="scientific">Actinoplanes oblitus</name>
    <dbReference type="NCBI Taxonomy" id="3040509"/>
    <lineage>
        <taxon>Bacteria</taxon>
        <taxon>Bacillati</taxon>
        <taxon>Actinomycetota</taxon>
        <taxon>Actinomycetes</taxon>
        <taxon>Micromonosporales</taxon>
        <taxon>Micromonosporaceae</taxon>
        <taxon>Actinoplanes</taxon>
    </lineage>
</organism>
<sequence length="79" mass="8259">MRHGRDQGRWLLGEPHLIAAAIGAMLGMFGYAIPSTGQPEDDDRIVDSLTGLLFTADRTTPGIGAVVTPPGSAASLLTR</sequence>
<evidence type="ECO:0000313" key="3">
    <source>
        <dbReference type="Proteomes" id="UP001240150"/>
    </source>
</evidence>
<keyword evidence="1" id="KW-0472">Membrane</keyword>
<keyword evidence="1" id="KW-0812">Transmembrane</keyword>
<name>A0ABY8WSD7_9ACTN</name>
<evidence type="ECO:0000313" key="2">
    <source>
        <dbReference type="EMBL" id="WIM99916.1"/>
    </source>
</evidence>
<protein>
    <submittedName>
        <fullName evidence="2">Uncharacterized protein</fullName>
    </submittedName>
</protein>
<dbReference type="RefSeq" id="WP_284921363.1">
    <property type="nucleotide sequence ID" value="NZ_CP126980.1"/>
</dbReference>
<evidence type="ECO:0000256" key="1">
    <source>
        <dbReference type="SAM" id="Phobius"/>
    </source>
</evidence>
<keyword evidence="3" id="KW-1185">Reference proteome</keyword>